<evidence type="ECO:0000313" key="22">
    <source>
        <dbReference type="Proteomes" id="UP000237105"/>
    </source>
</evidence>
<dbReference type="SUPFAM" id="SSF47473">
    <property type="entry name" value="EF-hand"/>
    <property type="match status" value="1"/>
</dbReference>
<dbReference type="OrthoDB" id="504170at2759"/>
<evidence type="ECO:0000256" key="10">
    <source>
        <dbReference type="ARBA" id="ARBA00022777"/>
    </source>
</evidence>
<feature type="compositionally biased region" description="Basic and acidic residues" evidence="18">
    <location>
        <begin position="147"/>
        <end position="160"/>
    </location>
</feature>
<evidence type="ECO:0000256" key="5">
    <source>
        <dbReference type="ARBA" id="ARBA00022553"/>
    </source>
</evidence>
<accession>A0A2P5DCZ0</accession>
<gene>
    <name evidence="21" type="ORF">PanWU01x14_076010</name>
</gene>
<sequence length="662" mass="74633">MGNALGSRKITVNGSVPSVLPVVWRFQYPDDMISKHSSVESKSIQIKPLELVTIPELEPTTDRQSLETNKPESHLPLQNKPPELATIPELEPAPDQQSPKTKKRVTFLQEPIKDLDQQSPKTKKQGSPFAVQNKPLELVTIPEEPTTDQRQHSPETKKLESPLLLQNKPPELMTIPELEPTTQQSPKTKKLESHLSLRNISPELVTIPELEPKTDQNSPKTKKLESPLPLQNNPPEVESRTYLLSPEESKGPPPSKEKPKPPSASLDTVKPRHLKRVASAIPWVGSVLQTKTSNFEDFYTCDRQLGAGEFGRTFLCVEKATGKEYALKSIEKRKIISDVDAEDVRREIQIMRHLAGQPNVISIKEAYEDAEAVCIVMELCEGGDLSEAICWGRNYGDRKAATLTRKIVEALEACHSLGVMHRDIKLDNFLFVNWEDDAPLKIIDFGLSVFFKPEDKFSDVVGTPYFVAPEVFKKRYGPEADVWSAGVILYFLLSGSLPFKGDSEEEIFKMVLHDHLDFSSDPWPSISEGAKDLVNRMLDKEPSRRISAHDILRHPWVQLGSEVLSLKPSSEINSFKKEAATLIAQSLSQEEIASLKLRFKMKDKYRRGKITYKELMAEFEQCGDHLRGLSVLRPTVQKIHNRATISYGEFLGTALHLKNKLR</sequence>
<evidence type="ECO:0000256" key="6">
    <source>
        <dbReference type="ARBA" id="ARBA00022679"/>
    </source>
</evidence>
<protein>
    <recommendedName>
        <fullName evidence="3">non-specific serine/threonine protein kinase</fullName>
        <ecNumber evidence="3">2.7.11.1</ecNumber>
    </recommendedName>
</protein>
<evidence type="ECO:0000259" key="19">
    <source>
        <dbReference type="PROSITE" id="PS50011"/>
    </source>
</evidence>
<keyword evidence="9 17" id="KW-0547">Nucleotide-binding</keyword>
<keyword evidence="7" id="KW-0479">Metal-binding</keyword>
<evidence type="ECO:0000256" key="16">
    <source>
        <dbReference type="ARBA" id="ARBA00058225"/>
    </source>
</evidence>
<comment type="catalytic activity">
    <reaction evidence="14">
        <text>L-threonyl-[protein] + ATP = O-phospho-L-threonyl-[protein] + ADP + H(+)</text>
        <dbReference type="Rhea" id="RHEA:46608"/>
        <dbReference type="Rhea" id="RHEA-COMP:11060"/>
        <dbReference type="Rhea" id="RHEA-COMP:11605"/>
        <dbReference type="ChEBI" id="CHEBI:15378"/>
        <dbReference type="ChEBI" id="CHEBI:30013"/>
        <dbReference type="ChEBI" id="CHEBI:30616"/>
        <dbReference type="ChEBI" id="CHEBI:61977"/>
        <dbReference type="ChEBI" id="CHEBI:456216"/>
        <dbReference type="EC" id="2.7.11.1"/>
    </reaction>
</comment>
<dbReference type="Gene3D" id="1.10.510.10">
    <property type="entry name" value="Transferase(Phosphotransferase) domain 1"/>
    <property type="match status" value="1"/>
</dbReference>
<dbReference type="FunFam" id="1.10.510.10:FF:000571">
    <property type="entry name" value="Maternal embryonic leucine zipper kinase"/>
    <property type="match status" value="1"/>
</dbReference>
<dbReference type="InterPro" id="IPR017441">
    <property type="entry name" value="Protein_kinase_ATP_BS"/>
</dbReference>
<evidence type="ECO:0000256" key="8">
    <source>
        <dbReference type="ARBA" id="ARBA00022737"/>
    </source>
</evidence>
<comment type="similarity">
    <text evidence="1">Belongs to the protein kinase superfamily. CAMK Ser/Thr protein kinase family. CaMK subfamily.</text>
</comment>
<evidence type="ECO:0000256" key="11">
    <source>
        <dbReference type="ARBA" id="ARBA00022837"/>
    </source>
</evidence>
<feature type="region of interest" description="Disordered" evidence="18">
    <location>
        <begin position="55"/>
        <end position="270"/>
    </location>
</feature>
<dbReference type="InterPro" id="IPR050205">
    <property type="entry name" value="CDPK_Ser/Thr_kinases"/>
</dbReference>
<evidence type="ECO:0000259" key="20">
    <source>
        <dbReference type="PROSITE" id="PS50222"/>
    </source>
</evidence>
<dbReference type="Pfam" id="PF00069">
    <property type="entry name" value="Pkinase"/>
    <property type="match status" value="1"/>
</dbReference>
<evidence type="ECO:0000256" key="4">
    <source>
        <dbReference type="ARBA" id="ARBA00022527"/>
    </source>
</evidence>
<dbReference type="Proteomes" id="UP000237105">
    <property type="component" value="Unassembled WGS sequence"/>
</dbReference>
<evidence type="ECO:0000256" key="18">
    <source>
        <dbReference type="SAM" id="MobiDB-lite"/>
    </source>
</evidence>
<evidence type="ECO:0000256" key="14">
    <source>
        <dbReference type="ARBA" id="ARBA00047899"/>
    </source>
</evidence>
<comment type="catalytic activity">
    <reaction evidence="15">
        <text>L-seryl-[protein] + ATP = O-phospho-L-seryl-[protein] + ADP + H(+)</text>
        <dbReference type="Rhea" id="RHEA:17989"/>
        <dbReference type="Rhea" id="RHEA-COMP:9863"/>
        <dbReference type="Rhea" id="RHEA-COMP:11604"/>
        <dbReference type="ChEBI" id="CHEBI:15378"/>
        <dbReference type="ChEBI" id="CHEBI:29999"/>
        <dbReference type="ChEBI" id="CHEBI:30616"/>
        <dbReference type="ChEBI" id="CHEBI:83421"/>
        <dbReference type="ChEBI" id="CHEBI:456216"/>
        <dbReference type="EC" id="2.7.11.1"/>
    </reaction>
</comment>
<dbReference type="SMART" id="SM00220">
    <property type="entry name" value="S_TKc"/>
    <property type="match status" value="1"/>
</dbReference>
<dbReference type="InterPro" id="IPR011009">
    <property type="entry name" value="Kinase-like_dom_sf"/>
</dbReference>
<feature type="domain" description="EF-hand" evidence="20">
    <location>
        <begin position="590"/>
        <end position="625"/>
    </location>
</feature>
<keyword evidence="4 21" id="KW-0723">Serine/threonine-protein kinase</keyword>
<dbReference type="AlphaFoldDB" id="A0A2P5DCZ0"/>
<dbReference type="InterPro" id="IPR000719">
    <property type="entry name" value="Prot_kinase_dom"/>
</dbReference>
<evidence type="ECO:0000256" key="17">
    <source>
        <dbReference type="PROSITE-ProRule" id="PRU10141"/>
    </source>
</evidence>
<dbReference type="PROSITE" id="PS00107">
    <property type="entry name" value="PROTEIN_KINASE_ATP"/>
    <property type="match status" value="1"/>
</dbReference>
<evidence type="ECO:0000313" key="21">
    <source>
        <dbReference type="EMBL" id="PON71162.1"/>
    </source>
</evidence>
<dbReference type="CDD" id="cd05117">
    <property type="entry name" value="STKc_CAMK"/>
    <property type="match status" value="1"/>
</dbReference>
<dbReference type="GO" id="GO:0005524">
    <property type="term" value="F:ATP binding"/>
    <property type="evidence" value="ECO:0007669"/>
    <property type="project" value="UniProtKB-UniRule"/>
</dbReference>
<feature type="domain" description="Protein kinase" evidence="19">
    <location>
        <begin position="299"/>
        <end position="557"/>
    </location>
</feature>
<evidence type="ECO:0000256" key="9">
    <source>
        <dbReference type="ARBA" id="ARBA00022741"/>
    </source>
</evidence>
<dbReference type="PROSITE" id="PS00108">
    <property type="entry name" value="PROTEIN_KINASE_ST"/>
    <property type="match status" value="1"/>
</dbReference>
<dbReference type="GO" id="GO:0004674">
    <property type="term" value="F:protein serine/threonine kinase activity"/>
    <property type="evidence" value="ECO:0007669"/>
    <property type="project" value="UniProtKB-KW"/>
</dbReference>
<comment type="caution">
    <text evidence="21">The sequence shown here is derived from an EMBL/GenBank/DDBJ whole genome shotgun (WGS) entry which is preliminary data.</text>
</comment>
<keyword evidence="11" id="KW-0106">Calcium</keyword>
<comment type="function">
    <text evidence="16">CIPK serine-threonine protein kinases interact with CBL proteins. Binding of a CBL protein to the regulatory NAF domain of CIPK protein lead to the activation of the kinase in a calcium-dependent manner.</text>
</comment>
<dbReference type="InterPro" id="IPR011992">
    <property type="entry name" value="EF-hand-dom_pair"/>
</dbReference>
<feature type="compositionally biased region" description="Basic and acidic residues" evidence="18">
    <location>
        <begin position="247"/>
        <end position="260"/>
    </location>
</feature>
<keyword evidence="5" id="KW-0597">Phosphoprotein</keyword>
<evidence type="ECO:0000256" key="1">
    <source>
        <dbReference type="ARBA" id="ARBA00005354"/>
    </source>
</evidence>
<dbReference type="EMBL" id="JXTB01000046">
    <property type="protein sequence ID" value="PON71162.1"/>
    <property type="molecule type" value="Genomic_DNA"/>
</dbReference>
<evidence type="ECO:0000256" key="3">
    <source>
        <dbReference type="ARBA" id="ARBA00012513"/>
    </source>
</evidence>
<dbReference type="PANTHER" id="PTHR24349">
    <property type="entry name" value="SERINE/THREONINE-PROTEIN KINASE"/>
    <property type="match status" value="1"/>
</dbReference>
<feature type="binding site" evidence="17">
    <location>
        <position position="328"/>
    </location>
    <ligand>
        <name>ATP</name>
        <dbReference type="ChEBI" id="CHEBI:30616"/>
    </ligand>
</feature>
<comment type="similarity">
    <text evidence="13">Belongs to the protein kinase superfamily. Ser/Thr protein kinase family. CDPK subfamily.</text>
</comment>
<dbReference type="STRING" id="3476.A0A2P5DCZ0"/>
<dbReference type="Gene3D" id="1.10.238.10">
    <property type="entry name" value="EF-hand"/>
    <property type="match status" value="2"/>
</dbReference>
<dbReference type="FunFam" id="3.30.200.20:FF:000004">
    <property type="entry name" value="Calcium-dependent protein kinase 1"/>
    <property type="match status" value="1"/>
</dbReference>
<evidence type="ECO:0000256" key="15">
    <source>
        <dbReference type="ARBA" id="ARBA00048679"/>
    </source>
</evidence>
<keyword evidence="22" id="KW-1185">Reference proteome</keyword>
<name>A0A2P5DCZ0_PARAD</name>
<dbReference type="SUPFAM" id="SSF56112">
    <property type="entry name" value="Protein kinase-like (PK-like)"/>
    <property type="match status" value="1"/>
</dbReference>
<keyword evidence="10 21" id="KW-0418">Kinase</keyword>
<dbReference type="PROSITE" id="PS50222">
    <property type="entry name" value="EF_HAND_2"/>
    <property type="match status" value="1"/>
</dbReference>
<proteinExistence type="inferred from homology"/>
<comment type="similarity">
    <text evidence="2">Belongs to the protein kinase superfamily. CAMK Ser/Thr protein kinase family. SNF1 subfamily.</text>
</comment>
<organism evidence="21 22">
    <name type="scientific">Parasponia andersonii</name>
    <name type="common">Sponia andersonii</name>
    <dbReference type="NCBI Taxonomy" id="3476"/>
    <lineage>
        <taxon>Eukaryota</taxon>
        <taxon>Viridiplantae</taxon>
        <taxon>Streptophyta</taxon>
        <taxon>Embryophyta</taxon>
        <taxon>Tracheophyta</taxon>
        <taxon>Spermatophyta</taxon>
        <taxon>Magnoliopsida</taxon>
        <taxon>eudicotyledons</taxon>
        <taxon>Gunneridae</taxon>
        <taxon>Pentapetalae</taxon>
        <taxon>rosids</taxon>
        <taxon>fabids</taxon>
        <taxon>Rosales</taxon>
        <taxon>Cannabaceae</taxon>
        <taxon>Parasponia</taxon>
    </lineage>
</organism>
<evidence type="ECO:0000256" key="7">
    <source>
        <dbReference type="ARBA" id="ARBA00022723"/>
    </source>
</evidence>
<dbReference type="EC" id="2.7.11.1" evidence="3"/>
<keyword evidence="8" id="KW-0677">Repeat</keyword>
<evidence type="ECO:0000256" key="13">
    <source>
        <dbReference type="ARBA" id="ARBA00024334"/>
    </source>
</evidence>
<evidence type="ECO:0000256" key="2">
    <source>
        <dbReference type="ARBA" id="ARBA00006234"/>
    </source>
</evidence>
<dbReference type="Gene3D" id="3.30.200.20">
    <property type="entry name" value="Phosphorylase Kinase, domain 1"/>
    <property type="match status" value="1"/>
</dbReference>
<feature type="compositionally biased region" description="Basic and acidic residues" evidence="18">
    <location>
        <begin position="60"/>
        <end position="73"/>
    </location>
</feature>
<dbReference type="PROSITE" id="PS50011">
    <property type="entry name" value="PROTEIN_KINASE_DOM"/>
    <property type="match status" value="1"/>
</dbReference>
<keyword evidence="12 17" id="KW-0067">ATP-binding</keyword>
<dbReference type="InterPro" id="IPR002048">
    <property type="entry name" value="EF_hand_dom"/>
</dbReference>
<reference evidence="22" key="1">
    <citation type="submission" date="2016-06" db="EMBL/GenBank/DDBJ databases">
        <title>Parallel loss of symbiosis genes in relatives of nitrogen-fixing non-legume Parasponia.</title>
        <authorList>
            <person name="Van Velzen R."/>
            <person name="Holmer R."/>
            <person name="Bu F."/>
            <person name="Rutten L."/>
            <person name="Van Zeijl A."/>
            <person name="Liu W."/>
            <person name="Santuari L."/>
            <person name="Cao Q."/>
            <person name="Sharma T."/>
            <person name="Shen D."/>
            <person name="Roswanjaya Y."/>
            <person name="Wardhani T."/>
            <person name="Kalhor M.S."/>
            <person name="Jansen J."/>
            <person name="Van den Hoogen J."/>
            <person name="Gungor B."/>
            <person name="Hartog M."/>
            <person name="Hontelez J."/>
            <person name="Verver J."/>
            <person name="Yang W.-C."/>
            <person name="Schijlen E."/>
            <person name="Repin R."/>
            <person name="Schilthuizen M."/>
            <person name="Schranz E."/>
            <person name="Heidstra R."/>
            <person name="Miyata K."/>
            <person name="Fedorova E."/>
            <person name="Kohlen W."/>
            <person name="Bisseling T."/>
            <person name="Smit S."/>
            <person name="Geurts R."/>
        </authorList>
    </citation>
    <scope>NUCLEOTIDE SEQUENCE [LARGE SCALE GENOMIC DNA]</scope>
    <source>
        <strain evidence="22">cv. WU1-14</strain>
    </source>
</reference>
<evidence type="ECO:0000256" key="12">
    <source>
        <dbReference type="ARBA" id="ARBA00022840"/>
    </source>
</evidence>
<dbReference type="GO" id="GO:0005509">
    <property type="term" value="F:calcium ion binding"/>
    <property type="evidence" value="ECO:0007669"/>
    <property type="project" value="InterPro"/>
</dbReference>
<keyword evidence="6" id="KW-0808">Transferase</keyword>
<dbReference type="InterPro" id="IPR008271">
    <property type="entry name" value="Ser/Thr_kinase_AS"/>
</dbReference>